<dbReference type="PIRSF" id="PIRSF018266">
    <property type="entry name" value="FecR"/>
    <property type="match status" value="1"/>
</dbReference>
<dbReference type="Gene3D" id="2.60.120.1440">
    <property type="match status" value="1"/>
</dbReference>
<dbReference type="Pfam" id="PF04773">
    <property type="entry name" value="FecR"/>
    <property type="match status" value="1"/>
</dbReference>
<proteinExistence type="predicted"/>
<dbReference type="InterPro" id="IPR006860">
    <property type="entry name" value="FecR"/>
</dbReference>
<accession>A0ABW0ICF3</accession>
<feature type="domain" description="FecR protein" evidence="1">
    <location>
        <begin position="136"/>
        <end position="222"/>
    </location>
</feature>
<dbReference type="InterPro" id="IPR032508">
    <property type="entry name" value="FecR_C"/>
</dbReference>
<dbReference type="PANTHER" id="PTHR30273:SF2">
    <property type="entry name" value="PROTEIN FECR"/>
    <property type="match status" value="1"/>
</dbReference>
<reference evidence="4" key="1">
    <citation type="journal article" date="2019" name="Int. J. Syst. Evol. Microbiol.">
        <title>The Global Catalogue of Microorganisms (GCM) 10K type strain sequencing project: providing services to taxonomists for standard genome sequencing and annotation.</title>
        <authorList>
            <consortium name="The Broad Institute Genomics Platform"/>
            <consortium name="The Broad Institute Genome Sequencing Center for Infectious Disease"/>
            <person name="Wu L."/>
            <person name="Ma J."/>
        </authorList>
    </citation>
    <scope>NUCLEOTIDE SEQUENCE [LARGE SCALE GENOMIC DNA]</scope>
    <source>
        <strain evidence="4">CCUG 55250</strain>
    </source>
</reference>
<dbReference type="RefSeq" id="WP_379844397.1">
    <property type="nucleotide sequence ID" value="NZ_JBHSMA010000002.1"/>
</dbReference>
<comment type="caution">
    <text evidence="3">The sequence shown here is derived from an EMBL/GenBank/DDBJ whole genome shotgun (WGS) entry which is preliminary data.</text>
</comment>
<evidence type="ECO:0000313" key="3">
    <source>
        <dbReference type="EMBL" id="MFC5409827.1"/>
    </source>
</evidence>
<keyword evidence="4" id="KW-1185">Reference proteome</keyword>
<evidence type="ECO:0000259" key="2">
    <source>
        <dbReference type="Pfam" id="PF16344"/>
    </source>
</evidence>
<organism evidence="3 4">
    <name type="scientific">Larkinella bovis</name>
    <dbReference type="NCBI Taxonomy" id="683041"/>
    <lineage>
        <taxon>Bacteria</taxon>
        <taxon>Pseudomonadati</taxon>
        <taxon>Bacteroidota</taxon>
        <taxon>Cytophagia</taxon>
        <taxon>Cytophagales</taxon>
        <taxon>Spirosomataceae</taxon>
        <taxon>Larkinella</taxon>
    </lineage>
</organism>
<evidence type="ECO:0000313" key="4">
    <source>
        <dbReference type="Proteomes" id="UP001596106"/>
    </source>
</evidence>
<feature type="domain" description="Protein FecR C-terminal" evidence="2">
    <location>
        <begin position="271"/>
        <end position="337"/>
    </location>
</feature>
<dbReference type="InterPro" id="IPR012373">
    <property type="entry name" value="Ferrdict_sens_TM"/>
</dbReference>
<dbReference type="Pfam" id="PF16344">
    <property type="entry name" value="FecR_C"/>
    <property type="match status" value="1"/>
</dbReference>
<dbReference type="PANTHER" id="PTHR30273">
    <property type="entry name" value="PERIPLASMIC SIGNAL SENSOR AND SIGMA FACTOR ACTIVATOR FECR-RELATED"/>
    <property type="match status" value="1"/>
</dbReference>
<dbReference type="Gene3D" id="3.55.50.30">
    <property type="match status" value="1"/>
</dbReference>
<sequence length="345" mass="39247">MPPPPISPHLLDKYLQNQCTDQEKELVEAWYAALNGRPDFLDSLPEAQQRQFQRETFETIQTKLHSVPKPRLRPIRWRWVSGLAASVAILLGVYFTYRYVTNQHQSVPVPVSIVRQLKEKDPVNLTQFVNHQPRLVKFKLPDESTVWMHSGASIWYPKEFGADKRQVVFSGEGFFDVKKDKSRPFFIRSGEMQIKVLGTSFNVKAPASQTVFQISVVTGQVQVSAPDPDENEQQVILKPQQQAIFETASRRLTSSTIPAQAKKEIYEPVTIVFENAPLDQVAKKLEKRFDIQIRFSNPKIAACLVNADFEQQSLPIIMEMLCTALDATYTFNGKVITLDGLPCEP</sequence>
<dbReference type="Proteomes" id="UP001596106">
    <property type="component" value="Unassembled WGS sequence"/>
</dbReference>
<evidence type="ECO:0000259" key="1">
    <source>
        <dbReference type="Pfam" id="PF04773"/>
    </source>
</evidence>
<protein>
    <submittedName>
        <fullName evidence="3">FecR family protein</fullName>
    </submittedName>
</protein>
<name>A0ABW0ICF3_9BACT</name>
<dbReference type="EMBL" id="JBHSMA010000002">
    <property type="protein sequence ID" value="MFC5409827.1"/>
    <property type="molecule type" value="Genomic_DNA"/>
</dbReference>
<gene>
    <name evidence="3" type="ORF">ACFPMF_10945</name>
</gene>